<organism evidence="1 2">
    <name type="scientific">Dendrobium catenatum</name>
    <dbReference type="NCBI Taxonomy" id="906689"/>
    <lineage>
        <taxon>Eukaryota</taxon>
        <taxon>Viridiplantae</taxon>
        <taxon>Streptophyta</taxon>
        <taxon>Embryophyta</taxon>
        <taxon>Tracheophyta</taxon>
        <taxon>Spermatophyta</taxon>
        <taxon>Magnoliopsida</taxon>
        <taxon>Liliopsida</taxon>
        <taxon>Asparagales</taxon>
        <taxon>Orchidaceae</taxon>
        <taxon>Epidendroideae</taxon>
        <taxon>Malaxideae</taxon>
        <taxon>Dendrobiinae</taxon>
        <taxon>Dendrobium</taxon>
    </lineage>
</organism>
<gene>
    <name evidence="1" type="ORF">MA16_Dca025248</name>
</gene>
<dbReference type="OrthoDB" id="1922150at2759"/>
<reference evidence="1 2" key="1">
    <citation type="journal article" date="2016" name="Sci. Rep.">
        <title>The Dendrobium catenatum Lindl. genome sequence provides insights into polysaccharide synthase, floral development and adaptive evolution.</title>
        <authorList>
            <person name="Zhang G.Q."/>
            <person name="Xu Q."/>
            <person name="Bian C."/>
            <person name="Tsai W.C."/>
            <person name="Yeh C.M."/>
            <person name="Liu K.W."/>
            <person name="Yoshida K."/>
            <person name="Zhang L.S."/>
            <person name="Chang S.B."/>
            <person name="Chen F."/>
            <person name="Shi Y."/>
            <person name="Su Y.Y."/>
            <person name="Zhang Y.Q."/>
            <person name="Chen L.J."/>
            <person name="Yin Y."/>
            <person name="Lin M."/>
            <person name="Huang H."/>
            <person name="Deng H."/>
            <person name="Wang Z.W."/>
            <person name="Zhu S.L."/>
            <person name="Zhao X."/>
            <person name="Deng C."/>
            <person name="Niu S.C."/>
            <person name="Huang J."/>
            <person name="Wang M."/>
            <person name="Liu G.H."/>
            <person name="Yang H.J."/>
            <person name="Xiao X.J."/>
            <person name="Hsiao Y.Y."/>
            <person name="Wu W.L."/>
            <person name="Chen Y.Y."/>
            <person name="Mitsuda N."/>
            <person name="Ohme-Takagi M."/>
            <person name="Luo Y.B."/>
            <person name="Van de Peer Y."/>
            <person name="Liu Z.J."/>
        </authorList>
    </citation>
    <scope>NUCLEOTIDE SEQUENCE [LARGE SCALE GENOMIC DNA]</scope>
    <source>
        <tissue evidence="1">The whole plant</tissue>
    </source>
</reference>
<evidence type="ECO:0000313" key="1">
    <source>
        <dbReference type="EMBL" id="PKU74610.1"/>
    </source>
</evidence>
<accession>A0A2I0WG04</accession>
<dbReference type="PANTHER" id="PTHR33595">
    <property type="entry name" value="VON WILLEBRAND FACTOR A DOMAIN PROTEIN"/>
    <property type="match status" value="1"/>
</dbReference>
<sequence>MYESVDVAKTHEILARFRPIAPKPQLAPGQFPAASTHTPAFQLRSRRCRFRKRDRPHLPAKRQKTPTFFPFLTASPPTTKTQPLVERDLLQKLQEPKIIAPRPVRPVGSSISVGTINELAGFSSPQPAAPLSPEEVEEEVESETLPAVVSDYKNRVRLANSAYKELVGQPECMWLDSMVYGSECKGFGLRPLSRRINGEVMLEFPGDSARPPPSLNGFSCRVKIEWACNGRKAFVDAPCDVIRVYCESKEYLFTWKFHIGEAYRTGYVS</sequence>
<keyword evidence="2" id="KW-1185">Reference proteome</keyword>
<dbReference type="AlphaFoldDB" id="A0A2I0WG04"/>
<dbReference type="STRING" id="906689.A0A2I0WG04"/>
<name>A0A2I0WG04_9ASPA</name>
<dbReference type="EMBL" id="KZ502670">
    <property type="protein sequence ID" value="PKU74610.1"/>
    <property type="molecule type" value="Genomic_DNA"/>
</dbReference>
<protein>
    <submittedName>
        <fullName evidence="1">Uncharacterized protein</fullName>
    </submittedName>
</protein>
<dbReference type="PANTHER" id="PTHR33595:SF3">
    <property type="entry name" value="PAS DOMAIN-CONTAINING PROTEIN"/>
    <property type="match status" value="1"/>
</dbReference>
<evidence type="ECO:0000313" key="2">
    <source>
        <dbReference type="Proteomes" id="UP000233837"/>
    </source>
</evidence>
<proteinExistence type="predicted"/>
<dbReference type="Proteomes" id="UP000233837">
    <property type="component" value="Unassembled WGS sequence"/>
</dbReference>
<reference evidence="1 2" key="2">
    <citation type="journal article" date="2017" name="Nature">
        <title>The Apostasia genome and the evolution of orchids.</title>
        <authorList>
            <person name="Zhang G.Q."/>
            <person name="Liu K.W."/>
            <person name="Li Z."/>
            <person name="Lohaus R."/>
            <person name="Hsiao Y.Y."/>
            <person name="Niu S.C."/>
            <person name="Wang J.Y."/>
            <person name="Lin Y.C."/>
            <person name="Xu Q."/>
            <person name="Chen L.J."/>
            <person name="Yoshida K."/>
            <person name="Fujiwara S."/>
            <person name="Wang Z.W."/>
            <person name="Zhang Y.Q."/>
            <person name="Mitsuda N."/>
            <person name="Wang M."/>
            <person name="Liu G.H."/>
            <person name="Pecoraro L."/>
            <person name="Huang H.X."/>
            <person name="Xiao X.J."/>
            <person name="Lin M."/>
            <person name="Wu X.Y."/>
            <person name="Wu W.L."/>
            <person name="Chen Y.Y."/>
            <person name="Chang S.B."/>
            <person name="Sakamoto S."/>
            <person name="Ohme-Takagi M."/>
            <person name="Yagi M."/>
            <person name="Zeng S.J."/>
            <person name="Shen C.Y."/>
            <person name="Yeh C.M."/>
            <person name="Luo Y.B."/>
            <person name="Tsai W.C."/>
            <person name="Van de Peer Y."/>
            <person name="Liu Z.J."/>
        </authorList>
    </citation>
    <scope>NUCLEOTIDE SEQUENCE [LARGE SCALE GENOMIC DNA]</scope>
    <source>
        <tissue evidence="1">The whole plant</tissue>
    </source>
</reference>